<proteinExistence type="predicted"/>
<feature type="compositionally biased region" description="Polar residues" evidence="1">
    <location>
        <begin position="96"/>
        <end position="107"/>
    </location>
</feature>
<evidence type="ECO:0000313" key="2">
    <source>
        <dbReference type="EMBL" id="MPC65064.1"/>
    </source>
</evidence>
<organism evidence="2 3">
    <name type="scientific">Portunus trituberculatus</name>
    <name type="common">Swimming crab</name>
    <name type="synonym">Neptunus trituberculatus</name>
    <dbReference type="NCBI Taxonomy" id="210409"/>
    <lineage>
        <taxon>Eukaryota</taxon>
        <taxon>Metazoa</taxon>
        <taxon>Ecdysozoa</taxon>
        <taxon>Arthropoda</taxon>
        <taxon>Crustacea</taxon>
        <taxon>Multicrustacea</taxon>
        <taxon>Malacostraca</taxon>
        <taxon>Eumalacostraca</taxon>
        <taxon>Eucarida</taxon>
        <taxon>Decapoda</taxon>
        <taxon>Pleocyemata</taxon>
        <taxon>Brachyura</taxon>
        <taxon>Eubrachyura</taxon>
        <taxon>Portunoidea</taxon>
        <taxon>Portunidae</taxon>
        <taxon>Portuninae</taxon>
        <taxon>Portunus</taxon>
    </lineage>
</organism>
<evidence type="ECO:0000256" key="1">
    <source>
        <dbReference type="SAM" id="MobiDB-lite"/>
    </source>
</evidence>
<reference evidence="2 3" key="1">
    <citation type="submission" date="2019-05" db="EMBL/GenBank/DDBJ databases">
        <title>Another draft genome of Portunus trituberculatus and its Hox gene families provides insights of decapod evolution.</title>
        <authorList>
            <person name="Jeong J.-H."/>
            <person name="Song I."/>
            <person name="Kim S."/>
            <person name="Choi T."/>
            <person name="Kim D."/>
            <person name="Ryu S."/>
            <person name="Kim W."/>
        </authorList>
    </citation>
    <scope>NUCLEOTIDE SEQUENCE [LARGE SCALE GENOMIC DNA]</scope>
    <source>
        <tissue evidence="2">Muscle</tissue>
    </source>
</reference>
<comment type="caution">
    <text evidence="2">The sequence shown here is derived from an EMBL/GenBank/DDBJ whole genome shotgun (WGS) entry which is preliminary data.</text>
</comment>
<dbReference type="EMBL" id="VSRR010022879">
    <property type="protein sequence ID" value="MPC65064.1"/>
    <property type="molecule type" value="Genomic_DNA"/>
</dbReference>
<feature type="region of interest" description="Disordered" evidence="1">
    <location>
        <begin position="86"/>
        <end position="110"/>
    </location>
</feature>
<dbReference type="AlphaFoldDB" id="A0A5B7H8E6"/>
<sequence length="156" mass="17308">MLPSQSKEPLLLDPLPSPPFEEASADLFMYGEMERTEWYYNRSSRALPLLRIGTPIRIRNHENGQWNKLGVVVGIVTLTTSKESEAAPRVLINPSGADSRSAGSPESQIRPRLQASLTFPPARRAQFAVLHYSPFIQRIQAETATSVGSPAHPRCQ</sequence>
<dbReference type="Proteomes" id="UP000324222">
    <property type="component" value="Unassembled WGS sequence"/>
</dbReference>
<protein>
    <submittedName>
        <fullName evidence="2">Uncharacterized protein</fullName>
    </submittedName>
</protein>
<name>A0A5B7H8E6_PORTR</name>
<gene>
    <name evidence="2" type="ORF">E2C01_059188</name>
</gene>
<keyword evidence="3" id="KW-1185">Reference proteome</keyword>
<accession>A0A5B7H8E6</accession>
<evidence type="ECO:0000313" key="3">
    <source>
        <dbReference type="Proteomes" id="UP000324222"/>
    </source>
</evidence>